<comment type="caution">
    <text evidence="1">The sequence shown here is derived from an EMBL/GenBank/DDBJ whole genome shotgun (WGS) entry which is preliminary data.</text>
</comment>
<evidence type="ECO:0000313" key="1">
    <source>
        <dbReference type="EMBL" id="TXE10582.1"/>
    </source>
</evidence>
<keyword evidence="2" id="KW-1185">Reference proteome</keyword>
<protein>
    <submittedName>
        <fullName evidence="1">Uncharacterized protein</fullName>
    </submittedName>
</protein>
<evidence type="ECO:0000313" key="2">
    <source>
        <dbReference type="Proteomes" id="UP000321734"/>
    </source>
</evidence>
<reference evidence="1 2" key="1">
    <citation type="submission" date="2019-08" db="EMBL/GenBank/DDBJ databases">
        <title>Genome sequence of Gelidibacter salicanalis IC162T.</title>
        <authorList>
            <person name="Bowman J.P."/>
        </authorList>
    </citation>
    <scope>NUCLEOTIDE SEQUENCE [LARGE SCALE GENOMIC DNA]</scope>
    <source>
        <strain evidence="1 2">IC162</strain>
    </source>
</reference>
<dbReference type="OrthoDB" id="1098088at2"/>
<sequence length="206" mass="24459">MKHFIYLFLSMTMSMNAQHIIPNSITNEVQTALEFYPELKDTPIEFRFKSKIKKSTMQARPKFGSFFRSRKNREYVILISESFKIADKEFLTVHIPSDILIGWIGHELGHVMDYTNRNKLNLIWFGIKYLLSDNHIVEAERAADTYAVQHNMEEYILKTKEFILNNADIHEAYKLRIKKYYLSPEEIMDVIEKRNDELKETETIVQ</sequence>
<dbReference type="RefSeq" id="WP_146888859.1">
    <property type="nucleotide sequence ID" value="NZ_VORX01000001.1"/>
</dbReference>
<dbReference type="AlphaFoldDB" id="A0A5C7AXY5"/>
<name>A0A5C7AXY5_9FLAO</name>
<proteinExistence type="predicted"/>
<dbReference type="EMBL" id="VORX01000001">
    <property type="protein sequence ID" value="TXE10582.1"/>
    <property type="molecule type" value="Genomic_DNA"/>
</dbReference>
<dbReference type="Proteomes" id="UP000321734">
    <property type="component" value="Unassembled WGS sequence"/>
</dbReference>
<organism evidence="1 2">
    <name type="scientific">Gelidibacter salicanalis</name>
    <dbReference type="NCBI Taxonomy" id="291193"/>
    <lineage>
        <taxon>Bacteria</taxon>
        <taxon>Pseudomonadati</taxon>
        <taxon>Bacteroidota</taxon>
        <taxon>Flavobacteriia</taxon>
        <taxon>Flavobacteriales</taxon>
        <taxon>Flavobacteriaceae</taxon>
        <taxon>Gelidibacter</taxon>
    </lineage>
</organism>
<gene>
    <name evidence="1" type="ORF">ES711_01360</name>
</gene>
<accession>A0A5C7AXY5</accession>